<dbReference type="PANTHER" id="PTHR22775">
    <property type="entry name" value="SORTING NEXIN"/>
    <property type="match status" value="1"/>
</dbReference>
<dbReference type="GeneID" id="20090372"/>
<evidence type="ECO:0000259" key="1">
    <source>
        <dbReference type="PROSITE" id="PS50195"/>
    </source>
</evidence>
<dbReference type="VEuPathDB" id="FungiDB:H310_13322"/>
<dbReference type="eggNOG" id="ENOG502S330">
    <property type="taxonomic scope" value="Eukaryota"/>
</dbReference>
<dbReference type="PROSITE" id="PS50195">
    <property type="entry name" value="PX"/>
    <property type="match status" value="1"/>
</dbReference>
<gene>
    <name evidence="2" type="ORF">H310_13322</name>
</gene>
<feature type="domain" description="PX" evidence="1">
    <location>
        <begin position="17"/>
        <end position="136"/>
    </location>
</feature>
<organism evidence="2">
    <name type="scientific">Aphanomyces invadans</name>
    <dbReference type="NCBI Taxonomy" id="157072"/>
    <lineage>
        <taxon>Eukaryota</taxon>
        <taxon>Sar</taxon>
        <taxon>Stramenopiles</taxon>
        <taxon>Oomycota</taxon>
        <taxon>Saprolegniomycetes</taxon>
        <taxon>Saprolegniales</taxon>
        <taxon>Verrucalvaceae</taxon>
        <taxon>Aphanomyces</taxon>
    </lineage>
</organism>
<dbReference type="STRING" id="157072.A0A024TE83"/>
<sequence length="136" mass="15451">MAAVSSADAAADLTASLQVEVCGSQESLDHDSGKFYTEYVLRCTLKGMDGRTRTWDTLRRYREFCAIDILLREKYPHLANSFPSLPSKKYLGSSLSAEFVERRQRDLAVYVDTLLSLYPQIVQDEIVDEFVEMSCH</sequence>
<dbReference type="OrthoDB" id="430293at2759"/>
<dbReference type="CDD" id="cd06093">
    <property type="entry name" value="PX_domain"/>
    <property type="match status" value="1"/>
</dbReference>
<reference evidence="2" key="1">
    <citation type="submission" date="2013-12" db="EMBL/GenBank/DDBJ databases">
        <title>The Genome Sequence of Aphanomyces invadans NJM9701.</title>
        <authorList>
            <consortium name="The Broad Institute Genomics Platform"/>
            <person name="Russ C."/>
            <person name="Tyler B."/>
            <person name="van West P."/>
            <person name="Dieguez-Uribeondo J."/>
            <person name="Young S.K."/>
            <person name="Zeng Q."/>
            <person name="Gargeya S."/>
            <person name="Fitzgerald M."/>
            <person name="Abouelleil A."/>
            <person name="Alvarado L."/>
            <person name="Chapman S.B."/>
            <person name="Gainer-Dewar J."/>
            <person name="Goldberg J."/>
            <person name="Griggs A."/>
            <person name="Gujja S."/>
            <person name="Hansen M."/>
            <person name="Howarth C."/>
            <person name="Imamovic A."/>
            <person name="Ireland A."/>
            <person name="Larimer J."/>
            <person name="McCowan C."/>
            <person name="Murphy C."/>
            <person name="Pearson M."/>
            <person name="Poon T.W."/>
            <person name="Priest M."/>
            <person name="Roberts A."/>
            <person name="Saif S."/>
            <person name="Shea T."/>
            <person name="Sykes S."/>
            <person name="Wortman J."/>
            <person name="Nusbaum C."/>
            <person name="Birren B."/>
        </authorList>
    </citation>
    <scope>NUCLEOTIDE SEQUENCE [LARGE SCALE GENOMIC DNA]</scope>
    <source>
        <strain evidence="2">NJM9701</strain>
    </source>
</reference>
<dbReference type="RefSeq" id="XP_008878996.1">
    <property type="nucleotide sequence ID" value="XM_008880774.1"/>
</dbReference>
<dbReference type="PANTHER" id="PTHR22775:SF3">
    <property type="entry name" value="SORTING NEXIN-13"/>
    <property type="match status" value="1"/>
</dbReference>
<name>A0A024TE83_9STRA</name>
<dbReference type="EMBL" id="KI914000">
    <property type="protein sequence ID" value="ETV92445.1"/>
    <property type="molecule type" value="Genomic_DNA"/>
</dbReference>
<dbReference type="SUPFAM" id="SSF64268">
    <property type="entry name" value="PX domain"/>
    <property type="match status" value="1"/>
</dbReference>
<proteinExistence type="predicted"/>
<dbReference type="InterPro" id="IPR001683">
    <property type="entry name" value="PX_dom"/>
</dbReference>
<dbReference type="Gene3D" id="3.30.1520.10">
    <property type="entry name" value="Phox-like domain"/>
    <property type="match status" value="1"/>
</dbReference>
<dbReference type="AlphaFoldDB" id="A0A024TE83"/>
<dbReference type="Pfam" id="PF00787">
    <property type="entry name" value="PX"/>
    <property type="match status" value="1"/>
</dbReference>
<evidence type="ECO:0000313" key="2">
    <source>
        <dbReference type="EMBL" id="ETV92445.1"/>
    </source>
</evidence>
<accession>A0A024TE83</accession>
<dbReference type="SMART" id="SM00312">
    <property type="entry name" value="PX"/>
    <property type="match status" value="1"/>
</dbReference>
<dbReference type="GO" id="GO:0035091">
    <property type="term" value="F:phosphatidylinositol binding"/>
    <property type="evidence" value="ECO:0007669"/>
    <property type="project" value="InterPro"/>
</dbReference>
<dbReference type="InterPro" id="IPR036871">
    <property type="entry name" value="PX_dom_sf"/>
</dbReference>
<protein>
    <recommendedName>
        <fullName evidence="1">PX domain-containing protein</fullName>
    </recommendedName>
</protein>